<evidence type="ECO:0008006" key="3">
    <source>
        <dbReference type="Google" id="ProtNLM"/>
    </source>
</evidence>
<keyword evidence="1" id="KW-1133">Transmembrane helix</keyword>
<name>A0A0E1X4N5_STAAU</name>
<dbReference type="AlphaFoldDB" id="A0A0E1X4N5"/>
<reference evidence="2" key="1">
    <citation type="submission" date="2010-05" db="EMBL/GenBank/DDBJ databases">
        <authorList>
            <person name="Muzny D."/>
            <person name="Qin X."/>
            <person name="Buhay C."/>
            <person name="Dugan-Rocha S."/>
            <person name="Ding Y."/>
            <person name="Chen G."/>
            <person name="Hawes A."/>
            <person name="Holder M."/>
            <person name="Jhangiani S."/>
            <person name="Johnson A."/>
            <person name="Khan Z."/>
            <person name="Li Z."/>
            <person name="Liu W."/>
            <person name="Liu X."/>
            <person name="Perez L."/>
            <person name="Shen H."/>
            <person name="Wang Q."/>
            <person name="Watt J."/>
            <person name="Xi L."/>
            <person name="Xin Y."/>
            <person name="Zhou J."/>
            <person name="Deng J."/>
            <person name="Jiang H."/>
            <person name="Liu Y."/>
            <person name="Qu J."/>
            <person name="Song X.-Z."/>
            <person name="Zhang L."/>
            <person name="Villasana D."/>
            <person name="Johnson A."/>
            <person name="Liu J."/>
            <person name="Liyanage D."/>
            <person name="Lorensuhewa L."/>
            <person name="Robinson T."/>
            <person name="Song A."/>
            <person name="Song B.-B."/>
            <person name="Dinh H."/>
            <person name="Thornton R."/>
            <person name="Coyle M."/>
            <person name="Francisco L."/>
            <person name="Jackson L."/>
            <person name="Javaid M."/>
            <person name="Korchina V."/>
            <person name="Kovar C."/>
            <person name="Mata R."/>
            <person name="Mathew T."/>
            <person name="Ngo R."/>
            <person name="Nguyen L."/>
            <person name="Nguyen N."/>
            <person name="Okwuonu G."/>
            <person name="Ongeri F."/>
            <person name="Pham C."/>
            <person name="Simmons D."/>
            <person name="Wilczek-Boney K."/>
            <person name="Hale W."/>
            <person name="Jakkamsetti A."/>
            <person name="Pham P."/>
            <person name="Ruth R."/>
            <person name="San Lucas F."/>
            <person name="Warren J."/>
            <person name="Zhang J."/>
            <person name="Zhao Z."/>
            <person name="Zhou C."/>
            <person name="Zhu D."/>
            <person name="Lee S."/>
            <person name="Bess C."/>
            <person name="Blankenburg K."/>
            <person name="Forbes L."/>
            <person name="Fu Q."/>
            <person name="Gubbala S."/>
            <person name="Hirani K."/>
            <person name="Jayaseelan J.C."/>
            <person name="Lara F."/>
            <person name="Munidasa M."/>
            <person name="Palculict T."/>
            <person name="Patil S."/>
            <person name="Pu L.-L."/>
            <person name="Saada N."/>
            <person name="Tang L."/>
            <person name="Weissenberger G."/>
            <person name="Zhu Y."/>
            <person name="Hemphill L."/>
            <person name="Shang Y."/>
            <person name="Youmans B."/>
            <person name="Ayvaz T."/>
            <person name="Ross M."/>
            <person name="Santibanez J."/>
            <person name="Aqrawi P."/>
            <person name="Gross S."/>
            <person name="Joshi V."/>
            <person name="Fowler G."/>
            <person name="Nazareth L."/>
            <person name="Reid J."/>
            <person name="Worley K."/>
            <person name="Petrosino J."/>
            <person name="Highlander S."/>
            <person name="Gibbs R."/>
        </authorList>
    </citation>
    <scope>NUCLEOTIDE SEQUENCE [LARGE SCALE GENOMIC DNA]</scope>
    <source>
        <strain evidence="2">MN8</strain>
    </source>
</reference>
<keyword evidence="1" id="KW-0812">Transmembrane</keyword>
<dbReference type="EMBL" id="ACJA02000004">
    <property type="protein sequence ID" value="EFH94409.1"/>
    <property type="molecule type" value="Genomic_DNA"/>
</dbReference>
<dbReference type="HOGENOM" id="CLU_1676759_0_0_9"/>
<protein>
    <recommendedName>
        <fullName evidence="3">DUF4930 family protein</fullName>
    </recommendedName>
</protein>
<gene>
    <name evidence="2" type="ORF">HMPREF0769_12030</name>
</gene>
<dbReference type="RefSeq" id="WP_001236733.1">
    <property type="nucleotide sequence ID" value="NZ_CM000952.1"/>
</dbReference>
<accession>A0A0E1X4N5</accession>
<feature type="transmembrane region" description="Helical" evidence="1">
    <location>
        <begin position="7"/>
        <end position="25"/>
    </location>
</feature>
<evidence type="ECO:0000313" key="2">
    <source>
        <dbReference type="EMBL" id="EFH94409.1"/>
    </source>
</evidence>
<organism evidence="2">
    <name type="scientific">Staphylococcus aureus subsp. aureus MN8</name>
    <dbReference type="NCBI Taxonomy" id="548470"/>
    <lineage>
        <taxon>Bacteria</taxon>
        <taxon>Bacillati</taxon>
        <taxon>Bacillota</taxon>
        <taxon>Bacilli</taxon>
        <taxon>Bacillales</taxon>
        <taxon>Staphylococcaceae</taxon>
        <taxon>Staphylococcus</taxon>
    </lineage>
</organism>
<dbReference type="Proteomes" id="UP000003455">
    <property type="component" value="Chromosome"/>
</dbReference>
<comment type="caution">
    <text evidence="2">The sequence shown here is derived from an EMBL/GenBank/DDBJ whole genome shotgun (WGS) entry which is preliminary data.</text>
</comment>
<proteinExistence type="predicted"/>
<sequence>MRLIFSMIKNIIAVIAIVIIVYIALKYAPFLKEQDWNPVNHDNDQMNQVTQPTNDAQHVYVSGEKYSLKENDLIKNVPLSQIKNVFKMIDKLEFMAVSGMNRMAYNDQYIIGQRGDEFILYKFGDESMRVYNTEFEMQQDLNELGQNLQLKPENAYQ</sequence>
<dbReference type="Pfam" id="PF16284">
    <property type="entry name" value="DUF4930"/>
    <property type="match status" value="1"/>
</dbReference>
<keyword evidence="1" id="KW-0472">Membrane</keyword>
<evidence type="ECO:0000256" key="1">
    <source>
        <dbReference type="SAM" id="Phobius"/>
    </source>
</evidence>
<dbReference type="InterPro" id="IPR032561">
    <property type="entry name" value="DUF4930"/>
</dbReference>